<keyword evidence="1" id="KW-1133">Transmembrane helix</keyword>
<protein>
    <recommendedName>
        <fullName evidence="4">Prepilin-type N-terminal cleavage/methylation domain-containing protein</fullName>
    </recommendedName>
</protein>
<keyword evidence="3" id="KW-1185">Reference proteome</keyword>
<dbReference type="Pfam" id="PF07963">
    <property type="entry name" value="N_methyl"/>
    <property type="match status" value="1"/>
</dbReference>
<dbReference type="Gene3D" id="3.30.700.10">
    <property type="entry name" value="Glycoprotein, Type 4 Pilin"/>
    <property type="match status" value="1"/>
</dbReference>
<evidence type="ECO:0000313" key="2">
    <source>
        <dbReference type="EMBL" id="BDZ52613.1"/>
    </source>
</evidence>
<dbReference type="InterPro" id="IPR012902">
    <property type="entry name" value="N_methyl_site"/>
</dbReference>
<keyword evidence="1" id="KW-0812">Transmembrane</keyword>
<organism evidence="2 3">
    <name type="scientific">Frondihabitans sucicola</name>
    <dbReference type="NCBI Taxonomy" id="1268041"/>
    <lineage>
        <taxon>Bacteria</taxon>
        <taxon>Bacillati</taxon>
        <taxon>Actinomycetota</taxon>
        <taxon>Actinomycetes</taxon>
        <taxon>Micrococcales</taxon>
        <taxon>Microbacteriaceae</taxon>
        <taxon>Frondihabitans</taxon>
    </lineage>
</organism>
<gene>
    <name evidence="2" type="ORF">GCM10025867_48540</name>
</gene>
<name>A0ABM8GVW5_9MICO</name>
<accession>A0ABM8GVW5</accession>
<dbReference type="EMBL" id="AP027733">
    <property type="protein sequence ID" value="BDZ52613.1"/>
    <property type="molecule type" value="Genomic_DNA"/>
</dbReference>
<evidence type="ECO:0000256" key="1">
    <source>
        <dbReference type="SAM" id="Phobius"/>
    </source>
</evidence>
<evidence type="ECO:0000313" key="3">
    <source>
        <dbReference type="Proteomes" id="UP001321486"/>
    </source>
</evidence>
<dbReference type="RefSeq" id="WP_286346895.1">
    <property type="nucleotide sequence ID" value="NZ_AP027733.1"/>
</dbReference>
<keyword evidence="1" id="KW-0472">Membrane</keyword>
<feature type="transmembrane region" description="Helical" evidence="1">
    <location>
        <begin position="21"/>
        <end position="39"/>
    </location>
</feature>
<dbReference type="SUPFAM" id="SSF54523">
    <property type="entry name" value="Pili subunits"/>
    <property type="match status" value="1"/>
</dbReference>
<reference evidence="3" key="1">
    <citation type="journal article" date="2019" name="Int. J. Syst. Evol. Microbiol.">
        <title>The Global Catalogue of Microorganisms (GCM) 10K type strain sequencing project: providing services to taxonomists for standard genome sequencing and annotation.</title>
        <authorList>
            <consortium name="The Broad Institute Genomics Platform"/>
            <consortium name="The Broad Institute Genome Sequencing Center for Infectious Disease"/>
            <person name="Wu L."/>
            <person name="Ma J."/>
        </authorList>
    </citation>
    <scope>NUCLEOTIDE SEQUENCE [LARGE SCALE GENOMIC DNA]</scope>
    <source>
        <strain evidence="3">NBRC 108728</strain>
    </source>
</reference>
<keyword evidence="2" id="KW-0614">Plasmid</keyword>
<proteinExistence type="predicted"/>
<dbReference type="InterPro" id="IPR045584">
    <property type="entry name" value="Pilin-like"/>
</dbReference>
<evidence type="ECO:0008006" key="4">
    <source>
        <dbReference type="Google" id="ProtNLM"/>
    </source>
</evidence>
<sequence>MRARFRSISTRRKTEDNGFSFIELLAYMAIAALLILAAIPQFNQYREKAAISNLQSDARNLATTIEADYTTSLTYPATGDFGTTTTPGTATVNTGSVQKLSFTDEKVAYVKTTGADAYTFTLSTGKTTTTVKWDSANGGLQR</sequence>
<dbReference type="Proteomes" id="UP001321486">
    <property type="component" value="Plasmid pNBRC108728a"/>
</dbReference>
<geneLocation type="plasmid" evidence="2 3">
    <name>pNBRC108728a</name>
</geneLocation>